<keyword evidence="3" id="KW-1133">Transmembrane helix</keyword>
<evidence type="ECO:0000256" key="3">
    <source>
        <dbReference type="SAM" id="Phobius"/>
    </source>
</evidence>
<feature type="domain" description="Putative zinc-finger" evidence="4">
    <location>
        <begin position="3"/>
        <end position="36"/>
    </location>
</feature>
<keyword evidence="3" id="KW-0472">Membrane</keyword>
<evidence type="ECO:0000313" key="6">
    <source>
        <dbReference type="EMBL" id="MFC5587451.1"/>
    </source>
</evidence>
<organism evidence="6 7">
    <name type="scientific">Sporosarcina soli</name>
    <dbReference type="NCBI Taxonomy" id="334736"/>
    <lineage>
        <taxon>Bacteria</taxon>
        <taxon>Bacillati</taxon>
        <taxon>Bacillota</taxon>
        <taxon>Bacilli</taxon>
        <taxon>Bacillales</taxon>
        <taxon>Caryophanaceae</taxon>
        <taxon>Sporosarcina</taxon>
    </lineage>
</organism>
<comment type="similarity">
    <text evidence="1">Belongs to the zinc-associated anti-sigma factor (ZAS) superfamily. Anti-sigma-W factor family.</text>
</comment>
<keyword evidence="7" id="KW-1185">Reference proteome</keyword>
<dbReference type="InterPro" id="IPR027383">
    <property type="entry name" value="Znf_put"/>
</dbReference>
<keyword evidence="3" id="KW-0812">Transmembrane</keyword>
<dbReference type="InterPro" id="IPR041916">
    <property type="entry name" value="Anti_sigma_zinc_sf"/>
</dbReference>
<evidence type="ECO:0000259" key="4">
    <source>
        <dbReference type="Pfam" id="PF13490"/>
    </source>
</evidence>
<proteinExistence type="inferred from homology"/>
<feature type="transmembrane region" description="Helical" evidence="3">
    <location>
        <begin position="86"/>
        <end position="109"/>
    </location>
</feature>
<reference evidence="7" key="1">
    <citation type="journal article" date="2019" name="Int. J. Syst. Evol. Microbiol.">
        <title>The Global Catalogue of Microorganisms (GCM) 10K type strain sequencing project: providing services to taxonomists for standard genome sequencing and annotation.</title>
        <authorList>
            <consortium name="The Broad Institute Genomics Platform"/>
            <consortium name="The Broad Institute Genome Sequencing Center for Infectious Disease"/>
            <person name="Wu L."/>
            <person name="Ma J."/>
        </authorList>
    </citation>
    <scope>NUCLEOTIDE SEQUENCE [LARGE SCALE GENOMIC DNA]</scope>
    <source>
        <strain evidence="7">CGMCC 4.1434</strain>
    </source>
</reference>
<protein>
    <recommendedName>
        <fullName evidence="2">Anti-sigma-W factor RsiW</fullName>
    </recommendedName>
</protein>
<name>A0ABW0TFL0_9BACL</name>
<dbReference type="RefSeq" id="WP_381429473.1">
    <property type="nucleotide sequence ID" value="NZ_JBHSNO010000001.1"/>
</dbReference>
<gene>
    <name evidence="6" type="ORF">ACFPRA_00830</name>
</gene>
<dbReference type="InterPro" id="IPR025436">
    <property type="entry name" value="DUF4179"/>
</dbReference>
<sequence>MNCSDTQELLMDYLEGNLDKTARKEFELHLNECKSCEKELKDFQQTIIALESESDVIQIPDDFMSNVRQAVADTQKSRRKIYQRPAVMGLVAALFLTLFVGTAVAMNGFENFMEWWKDFGNKQDERMQDYVQHGLGDYLNLVAESNGVKVTITSVVADDIQTLIYYEVEDQKKENKYMINYTEGLRIANQDDLWSNEDDYSPVNNHLSIYSESSHVYKGRLGTAPLSTNEGTIQLELSKLQKVIEAPADAEGPESPLTDTIEFIEGDWQFDIPFKKHSAIVHELQVETEIDGNPVIFEKLTIAPTITVLSYRYRNENPDRRMDYMTIDSLESNGKRVYTDPFRLGGYGGGGGYASGWNSAEATFESLYFEKPMDIRVHIGSASFSITEKADFAIDVSKAFPQVLEYLGTKITIEDIEIGVQTKIEMSEELNPNRVYERLDYRFYDEEDRGSSVASVDGYYIDKDGMKYKAMDYFYRLNELENPRFFSTEHHIELSREDQKGDYIPIGIEIEGYRITSIYDNIVEITLDE</sequence>
<dbReference type="Pfam" id="PF13490">
    <property type="entry name" value="zf-HC2"/>
    <property type="match status" value="1"/>
</dbReference>
<dbReference type="Proteomes" id="UP001596109">
    <property type="component" value="Unassembled WGS sequence"/>
</dbReference>
<comment type="caution">
    <text evidence="6">The sequence shown here is derived from an EMBL/GenBank/DDBJ whole genome shotgun (WGS) entry which is preliminary data.</text>
</comment>
<accession>A0ABW0TFL0</accession>
<evidence type="ECO:0000256" key="2">
    <source>
        <dbReference type="ARBA" id="ARBA00024438"/>
    </source>
</evidence>
<evidence type="ECO:0000256" key="1">
    <source>
        <dbReference type="ARBA" id="ARBA00024353"/>
    </source>
</evidence>
<evidence type="ECO:0000313" key="7">
    <source>
        <dbReference type="Proteomes" id="UP001596109"/>
    </source>
</evidence>
<dbReference type="Pfam" id="PF13786">
    <property type="entry name" value="DUF4179"/>
    <property type="match status" value="1"/>
</dbReference>
<dbReference type="Gene3D" id="1.10.10.1320">
    <property type="entry name" value="Anti-sigma factor, zinc-finger domain"/>
    <property type="match status" value="1"/>
</dbReference>
<evidence type="ECO:0000259" key="5">
    <source>
        <dbReference type="Pfam" id="PF13786"/>
    </source>
</evidence>
<dbReference type="Gene3D" id="2.60.40.1630">
    <property type="entry name" value="bacillus anthracis domain"/>
    <property type="match status" value="1"/>
</dbReference>
<feature type="domain" description="DUF4179" evidence="5">
    <location>
        <begin position="87"/>
        <end position="170"/>
    </location>
</feature>
<dbReference type="EMBL" id="JBHSNO010000001">
    <property type="protein sequence ID" value="MFC5587451.1"/>
    <property type="molecule type" value="Genomic_DNA"/>
</dbReference>